<dbReference type="AlphaFoldDB" id="A0A8J5VSV4"/>
<name>A0A8J5VSV4_ZIZPA</name>
<organism evidence="1 2">
    <name type="scientific">Zizania palustris</name>
    <name type="common">Northern wild rice</name>
    <dbReference type="NCBI Taxonomy" id="103762"/>
    <lineage>
        <taxon>Eukaryota</taxon>
        <taxon>Viridiplantae</taxon>
        <taxon>Streptophyta</taxon>
        <taxon>Embryophyta</taxon>
        <taxon>Tracheophyta</taxon>
        <taxon>Spermatophyta</taxon>
        <taxon>Magnoliopsida</taxon>
        <taxon>Liliopsida</taxon>
        <taxon>Poales</taxon>
        <taxon>Poaceae</taxon>
        <taxon>BOP clade</taxon>
        <taxon>Oryzoideae</taxon>
        <taxon>Oryzeae</taxon>
        <taxon>Zizaniinae</taxon>
        <taxon>Zizania</taxon>
    </lineage>
</organism>
<accession>A0A8J5VSV4</accession>
<dbReference type="Proteomes" id="UP000729402">
    <property type="component" value="Unassembled WGS sequence"/>
</dbReference>
<evidence type="ECO:0000313" key="1">
    <source>
        <dbReference type="EMBL" id="KAG8083387.1"/>
    </source>
</evidence>
<dbReference type="EMBL" id="JAAALK010000085">
    <property type="protein sequence ID" value="KAG8083387.1"/>
    <property type="molecule type" value="Genomic_DNA"/>
</dbReference>
<dbReference type="OrthoDB" id="10429061at2759"/>
<protein>
    <submittedName>
        <fullName evidence="1">Uncharacterized protein</fullName>
    </submittedName>
</protein>
<evidence type="ECO:0000313" key="2">
    <source>
        <dbReference type="Proteomes" id="UP000729402"/>
    </source>
</evidence>
<reference evidence="1" key="2">
    <citation type="submission" date="2021-02" db="EMBL/GenBank/DDBJ databases">
        <authorList>
            <person name="Kimball J.A."/>
            <person name="Haas M.W."/>
            <person name="Macchietto M."/>
            <person name="Kono T."/>
            <person name="Duquette J."/>
            <person name="Shao M."/>
        </authorList>
    </citation>
    <scope>NUCLEOTIDE SEQUENCE</scope>
    <source>
        <tissue evidence="1">Fresh leaf tissue</tissue>
    </source>
</reference>
<reference evidence="1" key="1">
    <citation type="journal article" date="2021" name="bioRxiv">
        <title>Whole Genome Assembly and Annotation of Northern Wild Rice, Zizania palustris L., Supports a Whole Genome Duplication in the Zizania Genus.</title>
        <authorList>
            <person name="Haas M."/>
            <person name="Kono T."/>
            <person name="Macchietto M."/>
            <person name="Millas R."/>
            <person name="McGilp L."/>
            <person name="Shao M."/>
            <person name="Duquette J."/>
            <person name="Hirsch C.N."/>
            <person name="Kimball J."/>
        </authorList>
    </citation>
    <scope>NUCLEOTIDE SEQUENCE</scope>
    <source>
        <tissue evidence="1">Fresh leaf tissue</tissue>
    </source>
</reference>
<comment type="caution">
    <text evidence="1">The sequence shown here is derived from an EMBL/GenBank/DDBJ whole genome shotgun (WGS) entry which is preliminary data.</text>
</comment>
<sequence>MDLLLKIEQDLHRIELVLHKCISLYKEPATRKFLSKVGKHDYIRCLRRLIGNVQSDFAVSQTVALQGLLAEAQQIMDEFGEETRTSN</sequence>
<gene>
    <name evidence="1" type="ORF">GUJ93_ZPchr0015g6716</name>
</gene>
<keyword evidence="2" id="KW-1185">Reference proteome</keyword>
<proteinExistence type="predicted"/>